<dbReference type="OrthoDB" id="9800865at2"/>
<dbReference type="RefSeq" id="WP_129227294.1">
    <property type="nucleotide sequence ID" value="NZ_QYBB01000013.1"/>
</dbReference>
<reference evidence="5 6" key="2">
    <citation type="submission" date="2019-02" db="EMBL/GenBank/DDBJ databases">
        <title>'Lichenibacterium ramalinii' gen. nov. sp. nov., 'Lichenibacterium minor' gen. nov. sp. nov.</title>
        <authorList>
            <person name="Pankratov T."/>
        </authorList>
    </citation>
    <scope>NUCLEOTIDE SEQUENCE [LARGE SCALE GENOMIC DNA]</scope>
    <source>
        <strain evidence="5 6">RmlP026</strain>
    </source>
</reference>
<dbReference type="EMBL" id="QYBB01000013">
    <property type="protein sequence ID" value="RYC31604.1"/>
    <property type="molecule type" value="Genomic_DNA"/>
</dbReference>
<gene>
    <name evidence="5" type="ORF">D3273_13280</name>
</gene>
<comment type="caution">
    <text evidence="5">The sequence shown here is derived from an EMBL/GenBank/DDBJ whole genome shotgun (WGS) entry which is preliminary data.</text>
</comment>
<dbReference type="Gene3D" id="3.40.430.10">
    <property type="entry name" value="Dihydrofolate Reductase, subunit A"/>
    <property type="match status" value="1"/>
</dbReference>
<accession>A0A4V1RUL8</accession>
<reference evidence="5 6" key="1">
    <citation type="submission" date="2018-12" db="EMBL/GenBank/DDBJ databases">
        <authorList>
            <person name="Grouzdev D.S."/>
            <person name="Krutkina M.S."/>
        </authorList>
    </citation>
    <scope>NUCLEOTIDE SEQUENCE [LARGE SCALE GENOMIC DNA]</scope>
    <source>
        <strain evidence="5 6">RmlP026</strain>
    </source>
</reference>
<evidence type="ECO:0000256" key="3">
    <source>
        <dbReference type="ARBA" id="ARBA00023002"/>
    </source>
</evidence>
<evidence type="ECO:0000256" key="2">
    <source>
        <dbReference type="ARBA" id="ARBA00022857"/>
    </source>
</evidence>
<keyword evidence="3" id="KW-0560">Oxidoreductase</keyword>
<dbReference type="AlphaFoldDB" id="A0A4V1RUL8"/>
<dbReference type="GO" id="GO:0008703">
    <property type="term" value="F:5-amino-6-(5-phosphoribosylamino)uracil reductase activity"/>
    <property type="evidence" value="ECO:0007669"/>
    <property type="project" value="InterPro"/>
</dbReference>
<dbReference type="InterPro" id="IPR024072">
    <property type="entry name" value="DHFR-like_dom_sf"/>
</dbReference>
<organism evidence="5 6">
    <name type="scientific">Lichenibacterium minor</name>
    <dbReference type="NCBI Taxonomy" id="2316528"/>
    <lineage>
        <taxon>Bacteria</taxon>
        <taxon>Pseudomonadati</taxon>
        <taxon>Pseudomonadota</taxon>
        <taxon>Alphaproteobacteria</taxon>
        <taxon>Hyphomicrobiales</taxon>
        <taxon>Lichenihabitantaceae</taxon>
        <taxon>Lichenibacterium</taxon>
    </lineage>
</organism>
<evidence type="ECO:0000313" key="6">
    <source>
        <dbReference type="Proteomes" id="UP000290759"/>
    </source>
</evidence>
<dbReference type="InterPro" id="IPR002734">
    <property type="entry name" value="RibDG_C"/>
</dbReference>
<keyword evidence="6" id="KW-1185">Reference proteome</keyword>
<feature type="domain" description="Bacterial bifunctional deaminase-reductase C-terminal" evidence="4">
    <location>
        <begin position="3"/>
        <end position="217"/>
    </location>
</feature>
<evidence type="ECO:0000259" key="4">
    <source>
        <dbReference type="Pfam" id="PF01872"/>
    </source>
</evidence>
<dbReference type="SUPFAM" id="SSF53597">
    <property type="entry name" value="Dihydrofolate reductase-like"/>
    <property type="match status" value="1"/>
</dbReference>
<comment type="pathway">
    <text evidence="1">Cofactor biosynthesis; riboflavin biosynthesis.</text>
</comment>
<protein>
    <submittedName>
        <fullName evidence="5">RibD family protein</fullName>
    </submittedName>
</protein>
<name>A0A4V1RUL8_9HYPH</name>
<dbReference type="PANTHER" id="PTHR38011:SF7">
    <property type="entry name" value="2,5-DIAMINO-6-RIBOSYLAMINO-4(3H)-PYRIMIDINONE 5'-PHOSPHATE REDUCTASE"/>
    <property type="match status" value="1"/>
</dbReference>
<dbReference type="InterPro" id="IPR050765">
    <property type="entry name" value="Riboflavin_Biosynth_HTPR"/>
</dbReference>
<dbReference type="Pfam" id="PF01872">
    <property type="entry name" value="RibD_C"/>
    <property type="match status" value="1"/>
</dbReference>
<sequence>MKPHVTVHMISSVDGRIKTSRWSPFEGRGEYEKVHDLLEGDAWMCGRVTMSGYARGEAPYPATDERLPRTDHIARRDAASHAVALDASGRLAWGRDSIDADHLVVVLSESVSDAHLAGLRRDGVSYIFGGEREIDFARVLETLNREFGIARLLVEGGGRFNGSLLKAGVVDELSLLLAPAVDGLAGGGAVFDYDGAPDDDAAKGLRFTLASSQPREGGVMWLRYKVERG</sequence>
<proteinExistence type="predicted"/>
<keyword evidence="2" id="KW-0521">NADP</keyword>
<dbReference type="PANTHER" id="PTHR38011">
    <property type="entry name" value="DIHYDROFOLATE REDUCTASE FAMILY PROTEIN (AFU_ORTHOLOGUE AFUA_8G06820)"/>
    <property type="match status" value="1"/>
</dbReference>
<evidence type="ECO:0000256" key="1">
    <source>
        <dbReference type="ARBA" id="ARBA00005104"/>
    </source>
</evidence>
<dbReference type="Proteomes" id="UP000290759">
    <property type="component" value="Unassembled WGS sequence"/>
</dbReference>
<dbReference type="GO" id="GO:0009231">
    <property type="term" value="P:riboflavin biosynthetic process"/>
    <property type="evidence" value="ECO:0007669"/>
    <property type="project" value="InterPro"/>
</dbReference>
<evidence type="ECO:0000313" key="5">
    <source>
        <dbReference type="EMBL" id="RYC31604.1"/>
    </source>
</evidence>